<dbReference type="GO" id="GO:0030288">
    <property type="term" value="C:outer membrane-bounded periplasmic space"/>
    <property type="evidence" value="ECO:0007669"/>
    <property type="project" value="TreeGrafter"/>
</dbReference>
<dbReference type="PANTHER" id="PTHR30532:SF24">
    <property type="entry name" value="FERRIC ENTEROBACTIN-BINDING PERIPLASMIC PROTEIN FEPB"/>
    <property type="match status" value="1"/>
</dbReference>
<keyword evidence="7" id="KW-1185">Reference proteome</keyword>
<comment type="subcellular location">
    <subcellularLocation>
        <location evidence="1">Cell envelope</location>
    </subcellularLocation>
</comment>
<dbReference type="InterPro" id="IPR051313">
    <property type="entry name" value="Bact_iron-sidero_bind"/>
</dbReference>
<dbReference type="EMBL" id="CP002593">
    <property type="protein sequence ID" value="AEA22523.1"/>
    <property type="molecule type" value="Genomic_DNA"/>
</dbReference>
<comment type="similarity">
    <text evidence="2">Belongs to the bacterial solute-binding protein 8 family.</text>
</comment>
<name>F4CM36_PSEUX</name>
<dbReference type="HOGENOM" id="CLU_038034_1_1_11"/>
<keyword evidence="4" id="KW-0732">Signal</keyword>
<dbReference type="KEGG" id="pdx:Psed_0248"/>
<protein>
    <submittedName>
        <fullName evidence="6">ABC-type transporter, periplasmic subunit</fullName>
    </submittedName>
</protein>
<dbReference type="InterPro" id="IPR002491">
    <property type="entry name" value="ABC_transptr_periplasmic_BD"/>
</dbReference>
<keyword evidence="3" id="KW-0813">Transport</keyword>
<gene>
    <name evidence="6" type="ordered locus">Psed_0248</name>
</gene>
<accession>F4CM36</accession>
<sequence length="343" mass="36357">MRPRFLVPSDVRRGRVRRSGARSLGMVAALLLTVGLSACGSTAGDDAPPPSTAAAAPVTIEQKYGAVTVPANPTKVATVGYNDQDFVLALGVQPVLTRGWFDSYNKLPWVEQETDGKGVTEMKDGEIDYEALAAAQPDVILAIYETLDQPTYERLSKIAPTVLQPSQFPDEETPWDAQLLLTGKVLGKDQEAQALVTKVKGAIDKAKADNPGFAGKVLVVDYGPEDGGHYLIPKGDPRRALFDALGFAAQDAKGDVSQENLNLLDRDVLFVAGATKAQMAGSPGFDRLNVVQEDRTLYTTFDSPLGGALSYSGPSALLYAIDKVVPQLANAVGGKPVADLSNA</sequence>
<reference evidence="6 7" key="1">
    <citation type="journal article" date="2011" name="J. Bacteriol.">
        <title>Genome sequence of the 1,4-dioxane-degrading Pseudonocardia dioxanivorans strain CB1190.</title>
        <authorList>
            <person name="Sales C.M."/>
            <person name="Mahendra S."/>
            <person name="Grostern A."/>
            <person name="Parales R.E."/>
            <person name="Goodwin L.A."/>
            <person name="Woyke T."/>
            <person name="Nolan M."/>
            <person name="Lapidus A."/>
            <person name="Chertkov O."/>
            <person name="Ovchinnikova G."/>
            <person name="Sczyrba A."/>
            <person name="Alvarez-Cohen L."/>
        </authorList>
    </citation>
    <scope>NUCLEOTIDE SEQUENCE [LARGE SCALE GENOMIC DNA]</scope>
    <source>
        <strain evidence="7">ATCC 55486 / DSM 44775 / JCM 13855 / CB1190</strain>
    </source>
</reference>
<dbReference type="SUPFAM" id="SSF53807">
    <property type="entry name" value="Helical backbone' metal receptor"/>
    <property type="match status" value="1"/>
</dbReference>
<evidence type="ECO:0000256" key="4">
    <source>
        <dbReference type="ARBA" id="ARBA00022729"/>
    </source>
</evidence>
<evidence type="ECO:0000256" key="3">
    <source>
        <dbReference type="ARBA" id="ARBA00022448"/>
    </source>
</evidence>
<proteinExistence type="inferred from homology"/>
<dbReference type="AlphaFoldDB" id="F4CM36"/>
<dbReference type="GO" id="GO:1901678">
    <property type="term" value="P:iron coordination entity transport"/>
    <property type="evidence" value="ECO:0007669"/>
    <property type="project" value="UniProtKB-ARBA"/>
</dbReference>
<organism evidence="6 7">
    <name type="scientific">Pseudonocardia dioxanivorans (strain ATCC 55486 / DSM 44775 / JCM 13855 / CB1190)</name>
    <dbReference type="NCBI Taxonomy" id="675635"/>
    <lineage>
        <taxon>Bacteria</taxon>
        <taxon>Bacillati</taxon>
        <taxon>Actinomycetota</taxon>
        <taxon>Actinomycetes</taxon>
        <taxon>Pseudonocardiales</taxon>
        <taxon>Pseudonocardiaceae</taxon>
        <taxon>Pseudonocardia</taxon>
    </lineage>
</organism>
<dbReference type="STRING" id="675635.Psed_0248"/>
<dbReference type="Gene3D" id="3.40.50.1980">
    <property type="entry name" value="Nitrogenase molybdenum iron protein domain"/>
    <property type="match status" value="2"/>
</dbReference>
<evidence type="ECO:0000313" key="6">
    <source>
        <dbReference type="EMBL" id="AEA22523.1"/>
    </source>
</evidence>
<dbReference type="Proteomes" id="UP000007809">
    <property type="component" value="Chromosome"/>
</dbReference>
<evidence type="ECO:0000256" key="1">
    <source>
        <dbReference type="ARBA" id="ARBA00004196"/>
    </source>
</evidence>
<dbReference type="eggNOG" id="COG0614">
    <property type="taxonomic scope" value="Bacteria"/>
</dbReference>
<dbReference type="PANTHER" id="PTHR30532">
    <property type="entry name" value="IRON III DICITRATE-BINDING PERIPLASMIC PROTEIN"/>
    <property type="match status" value="1"/>
</dbReference>
<evidence type="ECO:0000256" key="2">
    <source>
        <dbReference type="ARBA" id="ARBA00008814"/>
    </source>
</evidence>
<dbReference type="PROSITE" id="PS50983">
    <property type="entry name" value="FE_B12_PBP"/>
    <property type="match status" value="1"/>
</dbReference>
<evidence type="ECO:0000259" key="5">
    <source>
        <dbReference type="PROSITE" id="PS50983"/>
    </source>
</evidence>
<dbReference type="Pfam" id="PF01497">
    <property type="entry name" value="Peripla_BP_2"/>
    <property type="match status" value="1"/>
</dbReference>
<evidence type="ECO:0000313" key="7">
    <source>
        <dbReference type="Proteomes" id="UP000007809"/>
    </source>
</evidence>
<feature type="domain" description="Fe/B12 periplasmic-binding" evidence="5">
    <location>
        <begin position="75"/>
        <end position="332"/>
    </location>
</feature>